<proteinExistence type="predicted"/>
<dbReference type="EMBL" id="LR797474">
    <property type="protein sequence ID" value="CAB4218982.1"/>
    <property type="molecule type" value="Genomic_DNA"/>
</dbReference>
<organism evidence="1">
    <name type="scientific">uncultured Caudovirales phage</name>
    <dbReference type="NCBI Taxonomy" id="2100421"/>
    <lineage>
        <taxon>Viruses</taxon>
        <taxon>Duplodnaviria</taxon>
        <taxon>Heunggongvirae</taxon>
        <taxon>Uroviricota</taxon>
        <taxon>Caudoviricetes</taxon>
        <taxon>Peduoviridae</taxon>
        <taxon>Maltschvirus</taxon>
        <taxon>Maltschvirus maltsch</taxon>
    </lineage>
</organism>
<accession>A0A6J5STT7</accession>
<evidence type="ECO:0000313" key="1">
    <source>
        <dbReference type="EMBL" id="CAB4218982.1"/>
    </source>
</evidence>
<gene>
    <name evidence="1" type="ORF">UFOVP1604_65</name>
</gene>
<reference evidence="1" key="1">
    <citation type="submission" date="2020-05" db="EMBL/GenBank/DDBJ databases">
        <authorList>
            <person name="Chiriac C."/>
            <person name="Salcher M."/>
            <person name="Ghai R."/>
            <person name="Kavagutti S V."/>
        </authorList>
    </citation>
    <scope>NUCLEOTIDE SEQUENCE</scope>
</reference>
<name>A0A6J5STT7_9CAUD</name>
<sequence length="79" mass="8807">MENNELSLIEQIAKEGAIQTVQALASAQQMGMVTSQEDLTRLLQSGMEVVIEEYIQRIENQSKIILNEAGSIRKDNNSN</sequence>
<protein>
    <submittedName>
        <fullName evidence="1">Uncharacterized protein</fullName>
    </submittedName>
</protein>